<reference evidence="5 7" key="1">
    <citation type="submission" date="2021-03" db="EMBL/GenBank/DDBJ databases">
        <title>Sequencing the genomes of 1000 actinobacteria strains.</title>
        <authorList>
            <person name="Klenk H.-P."/>
        </authorList>
    </citation>
    <scope>NUCLEOTIDE SEQUENCE [LARGE SCALE GENOMIC DNA]</scope>
    <source>
        <strain evidence="5 7">DSM 14564</strain>
    </source>
</reference>
<feature type="domain" description="AAA+ ATPase" evidence="4">
    <location>
        <begin position="107"/>
        <end position="239"/>
    </location>
</feature>
<evidence type="ECO:0000313" key="5">
    <source>
        <dbReference type="EMBL" id="MBP2407411.1"/>
    </source>
</evidence>
<organism evidence="5 7">
    <name type="scientific">Brachybacterium fresconis</name>
    <dbReference type="NCBI Taxonomy" id="173363"/>
    <lineage>
        <taxon>Bacteria</taxon>
        <taxon>Bacillati</taxon>
        <taxon>Actinomycetota</taxon>
        <taxon>Actinomycetes</taxon>
        <taxon>Micrococcales</taxon>
        <taxon>Dermabacteraceae</taxon>
        <taxon>Brachybacterium</taxon>
    </lineage>
</organism>
<comment type="caution">
    <text evidence="5">The sequence shown here is derived from an EMBL/GenBank/DDBJ whole genome shotgun (WGS) entry which is preliminary data.</text>
</comment>
<dbReference type="EMBL" id="JAGIOC010000001">
    <property type="protein sequence ID" value="MBP2409483.1"/>
    <property type="molecule type" value="Genomic_DNA"/>
</dbReference>
<name>A0ABS4YF44_9MICO</name>
<evidence type="ECO:0000256" key="1">
    <source>
        <dbReference type="ARBA" id="ARBA00008059"/>
    </source>
</evidence>
<dbReference type="SUPFAM" id="SSF52540">
    <property type="entry name" value="P-loop containing nucleoside triphosphate hydrolases"/>
    <property type="match status" value="1"/>
</dbReference>
<dbReference type="CDD" id="cd00009">
    <property type="entry name" value="AAA"/>
    <property type="match status" value="1"/>
</dbReference>
<dbReference type="NCBIfam" id="NF038214">
    <property type="entry name" value="IS21_help_AAA"/>
    <property type="match status" value="1"/>
</dbReference>
<proteinExistence type="inferred from homology"/>
<dbReference type="PANTHER" id="PTHR30050">
    <property type="entry name" value="CHROMOSOMAL REPLICATION INITIATOR PROTEIN DNAA"/>
    <property type="match status" value="1"/>
</dbReference>
<dbReference type="InterPro" id="IPR002611">
    <property type="entry name" value="IstB_ATP-bd"/>
</dbReference>
<keyword evidence="7" id="KW-1185">Reference proteome</keyword>
<accession>A0ABS4YF44</accession>
<keyword evidence="2" id="KW-0547">Nucleotide-binding</keyword>
<keyword evidence="3" id="KW-0067">ATP-binding</keyword>
<dbReference type="SMART" id="SM00382">
    <property type="entry name" value="AAA"/>
    <property type="match status" value="1"/>
</dbReference>
<dbReference type="Pfam" id="PF01695">
    <property type="entry name" value="IstB_IS21"/>
    <property type="match status" value="1"/>
</dbReference>
<dbReference type="InterPro" id="IPR003593">
    <property type="entry name" value="AAA+_ATPase"/>
</dbReference>
<dbReference type="PANTHER" id="PTHR30050:SF4">
    <property type="entry name" value="ATP-BINDING PROTEIN RV3427C IN INSERTION SEQUENCE-RELATED"/>
    <property type="match status" value="1"/>
</dbReference>
<dbReference type="Gene3D" id="3.40.50.300">
    <property type="entry name" value="P-loop containing nucleotide triphosphate hydrolases"/>
    <property type="match status" value="1"/>
</dbReference>
<dbReference type="RefSeq" id="WP_209886504.1">
    <property type="nucleotide sequence ID" value="NZ_JAGIOC010000001.1"/>
</dbReference>
<dbReference type="PIRSF" id="PIRSF003073">
    <property type="entry name" value="DNAC_TnpB_IstB"/>
    <property type="match status" value="1"/>
</dbReference>
<evidence type="ECO:0000313" key="7">
    <source>
        <dbReference type="Proteomes" id="UP000698222"/>
    </source>
</evidence>
<gene>
    <name evidence="5" type="ORF">JOF44_000314</name>
    <name evidence="6" type="ORF">JOF44_002386</name>
</gene>
<protein>
    <submittedName>
        <fullName evidence="5">DNA replication protein DnaC</fullName>
    </submittedName>
</protein>
<dbReference type="InterPro" id="IPR027417">
    <property type="entry name" value="P-loop_NTPase"/>
</dbReference>
<comment type="similarity">
    <text evidence="1">Belongs to the IS21/IS1162 putative ATP-binding protein family.</text>
</comment>
<dbReference type="InterPro" id="IPR047661">
    <property type="entry name" value="IstB"/>
</dbReference>
<evidence type="ECO:0000256" key="3">
    <source>
        <dbReference type="ARBA" id="ARBA00022840"/>
    </source>
</evidence>
<dbReference type="InterPro" id="IPR028350">
    <property type="entry name" value="DNAC/IstB-like"/>
</dbReference>
<sequence length="260" mass="27931">MTATTTMLAPPLPEDLTAVLKRMRMPYLRAAAPDVLATAKSQRWDPTEVLRVLLAEEVRGRDAATKAMRRKSAGLPAGKTFETWREKDSSIPAPTQSALATLEWIHRAENLAISGPSGTGKTHFVEALAHQVIDAGMRVSWFTLESLTAAIGRASVDGSISKVIARIARADLIVVDDIGMLPSGQAAAEAFYRLVDATYERRSLAVTSNLHPSGFDSFMPKTLATAAVDRLLHHAHVITTEGTSMRLAEATAGHGVVPLT</sequence>
<dbReference type="Proteomes" id="UP000698222">
    <property type="component" value="Unassembled WGS sequence"/>
</dbReference>
<dbReference type="EMBL" id="JAGIOC010000001">
    <property type="protein sequence ID" value="MBP2407411.1"/>
    <property type="molecule type" value="Genomic_DNA"/>
</dbReference>
<evidence type="ECO:0000313" key="6">
    <source>
        <dbReference type="EMBL" id="MBP2409483.1"/>
    </source>
</evidence>
<evidence type="ECO:0000256" key="2">
    <source>
        <dbReference type="ARBA" id="ARBA00022741"/>
    </source>
</evidence>
<evidence type="ECO:0000259" key="4">
    <source>
        <dbReference type="SMART" id="SM00382"/>
    </source>
</evidence>